<organism evidence="1">
    <name type="scientific">marine sediment metagenome</name>
    <dbReference type="NCBI Taxonomy" id="412755"/>
    <lineage>
        <taxon>unclassified sequences</taxon>
        <taxon>metagenomes</taxon>
        <taxon>ecological metagenomes</taxon>
    </lineage>
</organism>
<protein>
    <submittedName>
        <fullName evidence="1">Uncharacterized protein</fullName>
    </submittedName>
</protein>
<gene>
    <name evidence="1" type="ORF">LCGC14_3049710</name>
</gene>
<evidence type="ECO:0000313" key="1">
    <source>
        <dbReference type="EMBL" id="KKK57913.1"/>
    </source>
</evidence>
<dbReference type="EMBL" id="LAZR01064242">
    <property type="protein sequence ID" value="KKK57913.1"/>
    <property type="molecule type" value="Genomic_DNA"/>
</dbReference>
<proteinExistence type="predicted"/>
<dbReference type="AlphaFoldDB" id="A0A0F8WML4"/>
<sequence length="67" mass="8177">MSYCFRVYYVRDERVNRSHLLEKRQALALFRVHSDAFLVTKEAGWWRRVLRWRLLSVPVTKNPLKTL</sequence>
<reference evidence="1" key="1">
    <citation type="journal article" date="2015" name="Nature">
        <title>Complex archaea that bridge the gap between prokaryotes and eukaryotes.</title>
        <authorList>
            <person name="Spang A."/>
            <person name="Saw J.H."/>
            <person name="Jorgensen S.L."/>
            <person name="Zaremba-Niedzwiedzka K."/>
            <person name="Martijn J."/>
            <person name="Lind A.E."/>
            <person name="van Eijk R."/>
            <person name="Schleper C."/>
            <person name="Guy L."/>
            <person name="Ettema T.J."/>
        </authorList>
    </citation>
    <scope>NUCLEOTIDE SEQUENCE</scope>
</reference>
<accession>A0A0F8WML4</accession>
<name>A0A0F8WML4_9ZZZZ</name>
<comment type="caution">
    <text evidence="1">The sequence shown here is derived from an EMBL/GenBank/DDBJ whole genome shotgun (WGS) entry which is preliminary data.</text>
</comment>